<dbReference type="AlphaFoldDB" id="A0A3M7SVJ7"/>
<reference evidence="1 2" key="1">
    <citation type="journal article" date="2018" name="Sci. Rep.">
        <title>Genomic signatures of local adaptation to the degree of environmental predictability in rotifers.</title>
        <authorList>
            <person name="Franch-Gras L."/>
            <person name="Hahn C."/>
            <person name="Garcia-Roger E.M."/>
            <person name="Carmona M.J."/>
            <person name="Serra M."/>
            <person name="Gomez A."/>
        </authorList>
    </citation>
    <scope>NUCLEOTIDE SEQUENCE [LARGE SCALE GENOMIC DNA]</scope>
    <source>
        <strain evidence="1">HYR1</strain>
    </source>
</reference>
<keyword evidence="2" id="KW-1185">Reference proteome</keyword>
<evidence type="ECO:0000313" key="1">
    <source>
        <dbReference type="EMBL" id="RNA39722.1"/>
    </source>
</evidence>
<dbReference type="Proteomes" id="UP000276133">
    <property type="component" value="Unassembled WGS sequence"/>
</dbReference>
<gene>
    <name evidence="1" type="ORF">BpHYR1_029910</name>
</gene>
<comment type="caution">
    <text evidence="1">The sequence shown here is derived from an EMBL/GenBank/DDBJ whole genome shotgun (WGS) entry which is preliminary data.</text>
</comment>
<dbReference type="EMBL" id="REGN01000710">
    <property type="protein sequence ID" value="RNA39722.1"/>
    <property type="molecule type" value="Genomic_DNA"/>
</dbReference>
<sequence length="107" mass="12832">MREKLDNQKPAFPAPTTFLVQLFVFFQVQFRAKLLDLSFGLHNRSKVKYLGFRTRTTKKNFRQSFFLLILTCFVDSSNIEKINFFQSNYLTCFVQFTFKDKKNHLEK</sequence>
<accession>A0A3M7SVJ7</accession>
<proteinExistence type="predicted"/>
<protein>
    <submittedName>
        <fullName evidence="1">Uncharacterized protein</fullName>
    </submittedName>
</protein>
<evidence type="ECO:0000313" key="2">
    <source>
        <dbReference type="Proteomes" id="UP000276133"/>
    </source>
</evidence>
<name>A0A3M7SVJ7_BRAPC</name>
<organism evidence="1 2">
    <name type="scientific">Brachionus plicatilis</name>
    <name type="common">Marine rotifer</name>
    <name type="synonym">Brachionus muelleri</name>
    <dbReference type="NCBI Taxonomy" id="10195"/>
    <lineage>
        <taxon>Eukaryota</taxon>
        <taxon>Metazoa</taxon>
        <taxon>Spiralia</taxon>
        <taxon>Gnathifera</taxon>
        <taxon>Rotifera</taxon>
        <taxon>Eurotatoria</taxon>
        <taxon>Monogononta</taxon>
        <taxon>Pseudotrocha</taxon>
        <taxon>Ploima</taxon>
        <taxon>Brachionidae</taxon>
        <taxon>Brachionus</taxon>
    </lineage>
</organism>